<dbReference type="AlphaFoldDB" id="A0A9X2Y9B4"/>
<dbReference type="Gene3D" id="3.30.450.20">
    <property type="entry name" value="PAS domain"/>
    <property type="match status" value="1"/>
</dbReference>
<feature type="non-terminal residue" evidence="2">
    <location>
        <position position="1"/>
    </location>
</feature>
<dbReference type="SMART" id="SM00091">
    <property type="entry name" value="PAS"/>
    <property type="match status" value="1"/>
</dbReference>
<dbReference type="PROSITE" id="PS50112">
    <property type="entry name" value="PAS"/>
    <property type="match status" value="1"/>
</dbReference>
<gene>
    <name evidence="2" type="ORF">H7H73_00495</name>
</gene>
<dbReference type="Pfam" id="PF00989">
    <property type="entry name" value="PAS"/>
    <property type="match status" value="1"/>
</dbReference>
<dbReference type="GO" id="GO:0006355">
    <property type="term" value="P:regulation of DNA-templated transcription"/>
    <property type="evidence" value="ECO:0007669"/>
    <property type="project" value="InterPro"/>
</dbReference>
<dbReference type="InterPro" id="IPR035965">
    <property type="entry name" value="PAS-like_dom_sf"/>
</dbReference>
<dbReference type="Proteomes" id="UP001140272">
    <property type="component" value="Unassembled WGS sequence"/>
</dbReference>
<dbReference type="InterPro" id="IPR013767">
    <property type="entry name" value="PAS_fold"/>
</dbReference>
<reference evidence="2" key="2">
    <citation type="journal article" date="2022" name="BMC Genomics">
        <title>Comparative genome analysis of mycobacteria focusing on tRNA and non-coding RNA.</title>
        <authorList>
            <person name="Behra P.R.K."/>
            <person name="Pettersson B.M.F."/>
            <person name="Ramesh M."/>
            <person name="Das S."/>
            <person name="Dasgupta S."/>
            <person name="Kirsebom L.A."/>
        </authorList>
    </citation>
    <scope>NUCLEOTIDE SEQUENCE</scope>
    <source>
        <strain evidence="2">DSM 45406</strain>
    </source>
</reference>
<proteinExistence type="predicted"/>
<comment type="caution">
    <text evidence="2">The sequence shown here is derived from an EMBL/GenBank/DDBJ whole genome shotgun (WGS) entry which is preliminary data.</text>
</comment>
<feature type="domain" description="PAS" evidence="1">
    <location>
        <begin position="3"/>
        <end position="45"/>
    </location>
</feature>
<evidence type="ECO:0000313" key="2">
    <source>
        <dbReference type="EMBL" id="MCV7069229.1"/>
    </source>
</evidence>
<dbReference type="EMBL" id="JACKRN010000019">
    <property type="protein sequence ID" value="MCV7069229.1"/>
    <property type="molecule type" value="Genomic_DNA"/>
</dbReference>
<reference evidence="2" key="1">
    <citation type="submission" date="2020-07" db="EMBL/GenBank/DDBJ databases">
        <authorList>
            <person name="Pettersson B.M.F."/>
            <person name="Behra P.R.K."/>
            <person name="Ramesh M."/>
            <person name="Das S."/>
            <person name="Dasgupta S."/>
            <person name="Kirsebom L.A."/>
        </authorList>
    </citation>
    <scope>NUCLEOTIDE SEQUENCE</scope>
    <source>
        <strain evidence="2">DSM 45406</strain>
    </source>
</reference>
<evidence type="ECO:0000313" key="3">
    <source>
        <dbReference type="Proteomes" id="UP001140272"/>
    </source>
</evidence>
<feature type="non-terminal residue" evidence="2">
    <location>
        <position position="82"/>
    </location>
</feature>
<dbReference type="CDD" id="cd00130">
    <property type="entry name" value="PAS"/>
    <property type="match status" value="1"/>
</dbReference>
<dbReference type="SUPFAM" id="SSF55785">
    <property type="entry name" value="PYP-like sensor domain (PAS domain)"/>
    <property type="match status" value="1"/>
</dbReference>
<accession>A0A9X2Y9B4</accession>
<sequence>AGLADHREALLHSIREGVIAVNNDGEITVLNDSAQELLGVGADAVGRRVDTVGIDPSVAALLLPGEAGRSDKPAEDTVIATA</sequence>
<dbReference type="InterPro" id="IPR000014">
    <property type="entry name" value="PAS"/>
</dbReference>
<evidence type="ECO:0000259" key="1">
    <source>
        <dbReference type="PROSITE" id="PS50112"/>
    </source>
</evidence>
<organism evidence="2 3">
    <name type="scientific">Mycolicibacterium rufum</name>
    <dbReference type="NCBI Taxonomy" id="318424"/>
    <lineage>
        <taxon>Bacteria</taxon>
        <taxon>Bacillati</taxon>
        <taxon>Actinomycetota</taxon>
        <taxon>Actinomycetes</taxon>
        <taxon>Mycobacteriales</taxon>
        <taxon>Mycobacteriaceae</taxon>
        <taxon>Mycolicibacterium</taxon>
    </lineage>
</organism>
<name>A0A9X2Y9B4_9MYCO</name>
<protein>
    <submittedName>
        <fullName evidence="2">PAS domain-containing protein</fullName>
    </submittedName>
</protein>